<dbReference type="SUPFAM" id="SSF55681">
    <property type="entry name" value="Class II aaRS and biotin synthetases"/>
    <property type="match status" value="1"/>
</dbReference>
<dbReference type="AlphaFoldDB" id="A0A0D6PEJ8"/>
<dbReference type="Pfam" id="PF13393">
    <property type="entry name" value="tRNA-synt_His"/>
    <property type="match status" value="1"/>
</dbReference>
<feature type="domain" description="Aminoacyl-transfer RNA synthetases class-II family profile" evidence="10">
    <location>
        <begin position="33"/>
        <end position="311"/>
    </location>
</feature>
<dbReference type="RefSeq" id="WP_048878600.1">
    <property type="nucleotide sequence ID" value="NZ_BANC01000040.1"/>
</dbReference>
<protein>
    <recommendedName>
        <fullName evidence="6 9">ATP phosphoribosyltransferase regulatory subunit</fullName>
    </recommendedName>
</protein>
<keyword evidence="11" id="KW-0436">Ligase</keyword>
<dbReference type="InterPro" id="IPR004517">
    <property type="entry name" value="HisZ"/>
</dbReference>
<organism evidence="11 12">
    <name type="scientific">Acidocella aminolytica 101 = DSM 11237</name>
    <dbReference type="NCBI Taxonomy" id="1120923"/>
    <lineage>
        <taxon>Bacteria</taxon>
        <taxon>Pseudomonadati</taxon>
        <taxon>Pseudomonadota</taxon>
        <taxon>Alphaproteobacteria</taxon>
        <taxon>Acetobacterales</taxon>
        <taxon>Acidocellaceae</taxon>
        <taxon>Acidocella</taxon>
    </lineage>
</organism>
<evidence type="ECO:0000256" key="2">
    <source>
        <dbReference type="ARBA" id="ARBA00004667"/>
    </source>
</evidence>
<gene>
    <name evidence="9" type="primary">hisZ</name>
    <name evidence="11" type="ORF">Aam_040_003</name>
</gene>
<keyword evidence="11" id="KW-0030">Aminoacyl-tRNA synthetase</keyword>
<sequence>MNETPTIHPALLPAGLADVLPPEAERQARSSEAIMDCFSAHGYQRVTPPLLEFEESLFSGSGAALAEQTFRLMDPESQRMMGLRADTTPQIGRLATSRLAAVPRPLRLAYCGQVLHVRGTQLQPERQLSQAGIELIGHDTAAADAEIILTAIAALEAVGLKDLSVDLTIPRLVPSLLDEVPAHLHPALAHALDRKDAAAVAELGGAQTTLLLSLLSSSGSASRAVPALLSADLPAAARAQAKRLAEVVSAVQTVLPGLQLTVDPVEFRGYRYHTGVSMTIFATGQQMELGRGGRYLCGDAEPATGITLYPDSIIRLAPPLALRPRLYLPHGTSPADAQNARVRGYATVPGLAPEAAPGDEARRLGCSHLLFEGVITALS</sequence>
<dbReference type="PANTHER" id="PTHR43707">
    <property type="entry name" value="HISTIDYL-TRNA SYNTHETASE"/>
    <property type="match status" value="1"/>
</dbReference>
<evidence type="ECO:0000256" key="4">
    <source>
        <dbReference type="ARBA" id="ARBA00011496"/>
    </source>
</evidence>
<dbReference type="Proteomes" id="UP000032668">
    <property type="component" value="Unassembled WGS sequence"/>
</dbReference>
<evidence type="ECO:0000313" key="12">
    <source>
        <dbReference type="Proteomes" id="UP000032668"/>
    </source>
</evidence>
<keyword evidence="12" id="KW-1185">Reference proteome</keyword>
<accession>A0A0D6PEJ8</accession>
<dbReference type="OrthoDB" id="9769617at2"/>
<comment type="subunit">
    <text evidence="5">Homodimer.</text>
</comment>
<evidence type="ECO:0000256" key="9">
    <source>
        <dbReference type="HAMAP-Rule" id="MF_00125"/>
    </source>
</evidence>
<evidence type="ECO:0000256" key="8">
    <source>
        <dbReference type="ARBA" id="ARBA00025246"/>
    </source>
</evidence>
<dbReference type="Gene3D" id="3.30.930.10">
    <property type="entry name" value="Bira Bifunctional Protein, Domain 2"/>
    <property type="match status" value="1"/>
</dbReference>
<dbReference type="UniPathway" id="UPA00031">
    <property type="reaction ID" value="UER00006"/>
</dbReference>
<dbReference type="HAMAP" id="MF_00125">
    <property type="entry name" value="HisZ"/>
    <property type="match status" value="1"/>
</dbReference>
<dbReference type="GO" id="GO:0000105">
    <property type="term" value="P:L-histidine biosynthetic process"/>
    <property type="evidence" value="ECO:0007669"/>
    <property type="project" value="UniProtKB-UniRule"/>
</dbReference>
<comment type="miscellaneous">
    <text evidence="9">This function is generally fulfilled by the C-terminal part of HisG, which is missing in some bacteria such as this one.</text>
</comment>
<comment type="subcellular location">
    <subcellularLocation>
        <location evidence="1 9">Cytoplasm</location>
    </subcellularLocation>
</comment>
<keyword evidence="9" id="KW-0028">Amino-acid biosynthesis</keyword>
<dbReference type="InterPro" id="IPR041715">
    <property type="entry name" value="HisRS-like_core"/>
</dbReference>
<evidence type="ECO:0000259" key="10">
    <source>
        <dbReference type="PROSITE" id="PS50862"/>
    </source>
</evidence>
<comment type="function">
    <text evidence="8 9">Required for the first step of histidine biosynthesis. May allow the feedback regulation of ATP phosphoribosyltransferase activity by histidine.</text>
</comment>
<dbReference type="GO" id="GO:0004821">
    <property type="term" value="F:histidine-tRNA ligase activity"/>
    <property type="evidence" value="ECO:0007669"/>
    <property type="project" value="TreeGrafter"/>
</dbReference>
<proteinExistence type="inferred from homology"/>
<dbReference type="PROSITE" id="PS50862">
    <property type="entry name" value="AA_TRNA_LIGASE_II"/>
    <property type="match status" value="1"/>
</dbReference>
<dbReference type="InterPro" id="IPR045864">
    <property type="entry name" value="aa-tRNA-synth_II/BPL/LPL"/>
</dbReference>
<evidence type="ECO:0000256" key="5">
    <source>
        <dbReference type="ARBA" id="ARBA00011738"/>
    </source>
</evidence>
<keyword evidence="9" id="KW-0368">Histidine biosynthesis</keyword>
<dbReference type="PANTHER" id="PTHR43707:SF1">
    <property type="entry name" value="HISTIDINE--TRNA LIGASE, MITOCHONDRIAL-RELATED"/>
    <property type="match status" value="1"/>
</dbReference>
<dbReference type="EMBL" id="BANC01000040">
    <property type="protein sequence ID" value="GAN80175.1"/>
    <property type="molecule type" value="Genomic_DNA"/>
</dbReference>
<comment type="pathway">
    <text evidence="2 9">Amino-acid biosynthesis; L-histidine biosynthesis; L-histidine from 5-phospho-alpha-D-ribose 1-diphosphate: step 1/9.</text>
</comment>
<comment type="similarity">
    <text evidence="3 9">Belongs to the class-II aminoacyl-tRNA synthetase family. HisZ subfamily.</text>
</comment>
<keyword evidence="7 9" id="KW-0963">Cytoplasm</keyword>
<evidence type="ECO:0000256" key="7">
    <source>
        <dbReference type="ARBA" id="ARBA00022490"/>
    </source>
</evidence>
<dbReference type="GO" id="GO:0006427">
    <property type="term" value="P:histidyl-tRNA aminoacylation"/>
    <property type="evidence" value="ECO:0007669"/>
    <property type="project" value="TreeGrafter"/>
</dbReference>
<dbReference type="InterPro" id="IPR006195">
    <property type="entry name" value="aa-tRNA-synth_II"/>
</dbReference>
<evidence type="ECO:0000256" key="1">
    <source>
        <dbReference type="ARBA" id="ARBA00004496"/>
    </source>
</evidence>
<reference evidence="11 12" key="1">
    <citation type="submission" date="2012-11" db="EMBL/GenBank/DDBJ databases">
        <title>Whole genome sequence of Acidocella aminolytica 101 = DSM 11237.</title>
        <authorList>
            <person name="Azuma Y."/>
            <person name="Higashiura N."/>
            <person name="Hirakawa H."/>
            <person name="Matsushita K."/>
        </authorList>
    </citation>
    <scope>NUCLEOTIDE SEQUENCE [LARGE SCALE GENOMIC DNA]</scope>
    <source>
        <strain evidence="12">101 / DSM 11237</strain>
    </source>
</reference>
<evidence type="ECO:0000313" key="11">
    <source>
        <dbReference type="EMBL" id="GAN80175.1"/>
    </source>
</evidence>
<evidence type="ECO:0000256" key="6">
    <source>
        <dbReference type="ARBA" id="ARBA00020397"/>
    </source>
</evidence>
<dbReference type="STRING" id="1120923.SAMN02746095_02720"/>
<dbReference type="GO" id="GO:0005737">
    <property type="term" value="C:cytoplasm"/>
    <property type="evidence" value="ECO:0007669"/>
    <property type="project" value="UniProtKB-SubCell"/>
</dbReference>
<evidence type="ECO:0000256" key="3">
    <source>
        <dbReference type="ARBA" id="ARBA00005539"/>
    </source>
</evidence>
<comment type="caution">
    <text evidence="11">The sequence shown here is derived from an EMBL/GenBank/DDBJ whole genome shotgun (WGS) entry which is preliminary data.</text>
</comment>
<dbReference type="InterPro" id="IPR004516">
    <property type="entry name" value="HisRS/HisZ"/>
</dbReference>
<comment type="subunit">
    <text evidence="4 9">Heteromultimer composed of HisG and HisZ subunits.</text>
</comment>
<name>A0A0D6PEJ8_9PROT</name>